<dbReference type="EMBL" id="FQZU01000035">
    <property type="protein sequence ID" value="SHK83167.1"/>
    <property type="molecule type" value="Genomic_DNA"/>
</dbReference>
<dbReference type="PANTHER" id="PTHR30352:SF4">
    <property type="entry name" value="PYRUVATE FORMATE-LYASE 2-ACTIVATING ENZYME"/>
    <property type="match status" value="1"/>
</dbReference>
<feature type="domain" description="4Fe-4S ferredoxin-type" evidence="10">
    <location>
        <begin position="46"/>
        <end position="73"/>
    </location>
</feature>
<proteinExistence type="inferred from homology"/>
<dbReference type="Gene3D" id="3.30.70.20">
    <property type="match status" value="1"/>
</dbReference>
<dbReference type="PROSITE" id="PS51379">
    <property type="entry name" value="4FE4S_FER_2"/>
    <property type="match status" value="2"/>
</dbReference>
<dbReference type="NCBIfam" id="TIGR02494">
    <property type="entry name" value="PFLE_PFLC"/>
    <property type="match status" value="1"/>
</dbReference>
<evidence type="ECO:0000256" key="8">
    <source>
        <dbReference type="ARBA" id="ARBA00023004"/>
    </source>
</evidence>
<dbReference type="InterPro" id="IPR013785">
    <property type="entry name" value="Aldolase_TIM"/>
</dbReference>
<dbReference type="GO" id="GO:0046872">
    <property type="term" value="F:metal ion binding"/>
    <property type="evidence" value="ECO:0007669"/>
    <property type="project" value="UniProtKB-KW"/>
</dbReference>
<evidence type="ECO:0000259" key="10">
    <source>
        <dbReference type="PROSITE" id="PS51379"/>
    </source>
</evidence>
<dbReference type="RefSeq" id="WP_073478174.1">
    <property type="nucleotide sequence ID" value="NZ_FQZU01000035.1"/>
</dbReference>
<dbReference type="SFLD" id="SFLDG01066">
    <property type="entry name" value="organic_radical-activating_enz"/>
    <property type="match status" value="1"/>
</dbReference>
<keyword evidence="13" id="KW-1185">Reference proteome</keyword>
<dbReference type="InterPro" id="IPR007197">
    <property type="entry name" value="rSAM"/>
</dbReference>
<keyword evidence="12" id="KW-0456">Lyase</keyword>
<dbReference type="AlphaFoldDB" id="A0A1M6VNM2"/>
<keyword evidence="8" id="KW-0408">Iron</keyword>
<dbReference type="Proteomes" id="UP000183994">
    <property type="component" value="Unassembled WGS sequence"/>
</dbReference>
<feature type="domain" description="Radical SAM core" evidence="11">
    <location>
        <begin position="15"/>
        <end position="288"/>
    </location>
</feature>
<dbReference type="InterPro" id="IPR017896">
    <property type="entry name" value="4Fe4S_Fe-S-bd"/>
</dbReference>
<dbReference type="PROSITE" id="PS51918">
    <property type="entry name" value="RADICAL_SAM"/>
    <property type="match status" value="1"/>
</dbReference>
<dbReference type="GO" id="GO:0016829">
    <property type="term" value="F:lyase activity"/>
    <property type="evidence" value="ECO:0007669"/>
    <property type="project" value="UniProtKB-KW"/>
</dbReference>
<name>A0A1M6VNM2_9BACT</name>
<comment type="similarity">
    <text evidence="2">Belongs to the organic radical-activating enzymes family.</text>
</comment>
<dbReference type="InterPro" id="IPR012839">
    <property type="entry name" value="Organic_radical_activase"/>
</dbReference>
<evidence type="ECO:0000256" key="4">
    <source>
        <dbReference type="ARBA" id="ARBA00022485"/>
    </source>
</evidence>
<feature type="domain" description="4Fe-4S ferredoxin-type" evidence="10">
    <location>
        <begin position="74"/>
        <end position="103"/>
    </location>
</feature>
<evidence type="ECO:0000256" key="6">
    <source>
        <dbReference type="ARBA" id="ARBA00022723"/>
    </source>
</evidence>
<dbReference type="SFLD" id="SFLDS00029">
    <property type="entry name" value="Radical_SAM"/>
    <property type="match status" value="1"/>
</dbReference>
<dbReference type="PANTHER" id="PTHR30352">
    <property type="entry name" value="PYRUVATE FORMATE-LYASE-ACTIVATING ENZYME"/>
    <property type="match status" value="1"/>
</dbReference>
<dbReference type="Pfam" id="PF04055">
    <property type="entry name" value="Radical_SAM"/>
    <property type="match status" value="1"/>
</dbReference>
<reference evidence="13" key="1">
    <citation type="submission" date="2016-11" db="EMBL/GenBank/DDBJ databases">
        <authorList>
            <person name="Varghese N."/>
            <person name="Submissions S."/>
        </authorList>
    </citation>
    <scope>NUCLEOTIDE SEQUENCE [LARGE SCALE GENOMIC DNA]</scope>
    <source>
        <strain evidence="13">DSM 16219</strain>
    </source>
</reference>
<keyword evidence="4" id="KW-0004">4Fe-4S</keyword>
<keyword evidence="7" id="KW-0560">Oxidoreductase</keyword>
<evidence type="ECO:0000313" key="12">
    <source>
        <dbReference type="EMBL" id="SHK83167.1"/>
    </source>
</evidence>
<keyword evidence="6" id="KW-0479">Metal-binding</keyword>
<keyword evidence="5" id="KW-0949">S-adenosyl-L-methionine</keyword>
<dbReference type="InterPro" id="IPR040074">
    <property type="entry name" value="BssD/PflA/YjjW"/>
</dbReference>
<dbReference type="InterPro" id="IPR001989">
    <property type="entry name" value="Radical_activat_CS"/>
</dbReference>
<dbReference type="Gene3D" id="3.20.20.70">
    <property type="entry name" value="Aldolase class I"/>
    <property type="match status" value="1"/>
</dbReference>
<dbReference type="GO" id="GO:0051539">
    <property type="term" value="F:4 iron, 4 sulfur cluster binding"/>
    <property type="evidence" value="ECO:0007669"/>
    <property type="project" value="UniProtKB-KW"/>
</dbReference>
<dbReference type="InterPro" id="IPR034457">
    <property type="entry name" value="Organic_radical-activating"/>
</dbReference>
<evidence type="ECO:0000256" key="7">
    <source>
        <dbReference type="ARBA" id="ARBA00023002"/>
    </source>
</evidence>
<evidence type="ECO:0000256" key="3">
    <source>
        <dbReference type="ARBA" id="ARBA00011245"/>
    </source>
</evidence>
<evidence type="ECO:0000259" key="11">
    <source>
        <dbReference type="PROSITE" id="PS51918"/>
    </source>
</evidence>
<dbReference type="PROSITE" id="PS00198">
    <property type="entry name" value="4FE4S_FER_1"/>
    <property type="match status" value="1"/>
</dbReference>
<keyword evidence="9" id="KW-0411">Iron-sulfur</keyword>
<keyword evidence="12" id="KW-0670">Pyruvate</keyword>
<dbReference type="SUPFAM" id="SSF102114">
    <property type="entry name" value="Radical SAM enzymes"/>
    <property type="match status" value="1"/>
</dbReference>
<dbReference type="SUPFAM" id="SSF54862">
    <property type="entry name" value="4Fe-4S ferredoxins"/>
    <property type="match status" value="1"/>
</dbReference>
<dbReference type="CDD" id="cd01335">
    <property type="entry name" value="Radical_SAM"/>
    <property type="match status" value="1"/>
</dbReference>
<dbReference type="PIRSF" id="PIRSF000371">
    <property type="entry name" value="PFL_act_enz"/>
    <property type="match status" value="1"/>
</dbReference>
<dbReference type="GO" id="GO:0016491">
    <property type="term" value="F:oxidoreductase activity"/>
    <property type="evidence" value="ECO:0007669"/>
    <property type="project" value="UniProtKB-KW"/>
</dbReference>
<dbReference type="PROSITE" id="PS01087">
    <property type="entry name" value="RADICAL_ACTIVATING"/>
    <property type="match status" value="1"/>
</dbReference>
<comment type="subunit">
    <text evidence="3">Monomer.</text>
</comment>
<evidence type="ECO:0000256" key="5">
    <source>
        <dbReference type="ARBA" id="ARBA00022691"/>
    </source>
</evidence>
<evidence type="ECO:0000256" key="2">
    <source>
        <dbReference type="ARBA" id="ARBA00009777"/>
    </source>
</evidence>
<dbReference type="STRING" id="1121393.SAMN02745216_04148"/>
<evidence type="ECO:0000313" key="13">
    <source>
        <dbReference type="Proteomes" id="UP000183994"/>
    </source>
</evidence>
<gene>
    <name evidence="12" type="ORF">SAMN02745216_04148</name>
</gene>
<protein>
    <submittedName>
        <fullName evidence="12">Pyruvate formate lyase activating enzyme</fullName>
    </submittedName>
</protein>
<dbReference type="Pfam" id="PF00037">
    <property type="entry name" value="Fer4"/>
    <property type="match status" value="2"/>
</dbReference>
<dbReference type="InterPro" id="IPR058240">
    <property type="entry name" value="rSAM_sf"/>
</dbReference>
<comment type="cofactor">
    <cofactor evidence="1">
        <name>[4Fe-4S] cluster</name>
        <dbReference type="ChEBI" id="CHEBI:49883"/>
    </cofactor>
</comment>
<dbReference type="InterPro" id="IPR017900">
    <property type="entry name" value="4Fe4S_Fe_S_CS"/>
</dbReference>
<accession>A0A1M6VNM2</accession>
<organism evidence="12 13">
    <name type="scientific">Desulfatibacillum alkenivorans DSM 16219</name>
    <dbReference type="NCBI Taxonomy" id="1121393"/>
    <lineage>
        <taxon>Bacteria</taxon>
        <taxon>Pseudomonadati</taxon>
        <taxon>Thermodesulfobacteriota</taxon>
        <taxon>Desulfobacteria</taxon>
        <taxon>Desulfobacterales</taxon>
        <taxon>Desulfatibacillaceae</taxon>
        <taxon>Desulfatibacillum</taxon>
    </lineage>
</organism>
<sequence length="305" mass="34300">MKEPLILDIKGNSLDDGPGIRSVVFFKGCPLSCMWCHNPESKRRELELSYDPKDCVHCDTCMEICPEKALSPDNPFFIDREKCALCMQCIEACPSGALSRVGKVMEIDAIVREVARDKPFFKTSGGGVTLSGGEPTLSMDYLSRLVQAFREQEIHVLVETCGMFRMEDFLEKIYRHIDAIYMDIKIMDKADHQEYCGTSNEVILKNFKALNKLYQEGGVEILPRTPLIPGITDSDENMRAVVAFLQECGVKKADVLPYHPLWQEKNFKIGVKDSRGDAPAMQSFLDKNRLQACREAFLAAGIQLG</sequence>
<evidence type="ECO:0000256" key="1">
    <source>
        <dbReference type="ARBA" id="ARBA00001966"/>
    </source>
</evidence>
<dbReference type="OrthoDB" id="9782387at2"/>
<evidence type="ECO:0000256" key="9">
    <source>
        <dbReference type="ARBA" id="ARBA00023014"/>
    </source>
</evidence>
<dbReference type="SFLD" id="SFLDG01118">
    <property type="entry name" value="activating_enzymes__group_2"/>
    <property type="match status" value="1"/>
</dbReference>